<reference evidence="2" key="1">
    <citation type="journal article" date="2022" name="DNA Res.">
        <title>Genome analysis of five recently described species of the CUG-Ser clade uncovers Candida theae as a new hybrid lineage with pathogenic potential in the Candida parapsilosis species complex.</title>
        <authorList>
            <person name="Mixao V."/>
            <person name="Del Olmo V."/>
            <person name="Hegedusova E."/>
            <person name="Saus E."/>
            <person name="Pryszcz L."/>
            <person name="Cillingova A."/>
            <person name="Nosek J."/>
            <person name="Gabaldon T."/>
        </authorList>
    </citation>
    <scope>NUCLEOTIDE SEQUENCE</scope>
    <source>
        <strain evidence="2">CBS 10844</strain>
    </source>
</reference>
<feature type="transmembrane region" description="Helical" evidence="1">
    <location>
        <begin position="141"/>
        <end position="164"/>
    </location>
</feature>
<dbReference type="PANTHER" id="PTHR34292:SF2">
    <property type="entry name" value="OUTER SPORE WALL PROTEIN LDS1"/>
    <property type="match status" value="1"/>
</dbReference>
<proteinExistence type="predicted"/>
<gene>
    <name evidence="2" type="ORF">KGF56_004911</name>
</gene>
<dbReference type="AlphaFoldDB" id="A0AAI9ST15"/>
<evidence type="ECO:0008006" key="4">
    <source>
        <dbReference type="Google" id="ProtNLM"/>
    </source>
</evidence>
<name>A0AAI9ST15_9ASCO</name>
<dbReference type="RefSeq" id="XP_049178090.1">
    <property type="nucleotide sequence ID" value="XM_049326399.1"/>
</dbReference>
<evidence type="ECO:0000313" key="3">
    <source>
        <dbReference type="Proteomes" id="UP001202479"/>
    </source>
</evidence>
<keyword evidence="1" id="KW-0472">Membrane</keyword>
<sequence length="231" mass="27106">MIAAWYSLYSQSSTIAKFIITFTLLPYIQKIAYDAVLSRESHDVYLEFAKERRRRNTTYNIPVIRRIARYLHEMPDLSIFPFSLPKLFLLFMLNLIPVFGPIFVMFFQASSKGLQAHRRYFMLKGYSRSEIRERYKIDKPIYMAFGLTALLLEMVPILSVFFMFTNTIGAALWVVDLEKQEKLVSFEREEKTQLKMKPLIPNEPSIFNGEEPLLHTGTQLQTHGNLHYNES</sequence>
<keyword evidence="1" id="KW-1133">Transmembrane helix</keyword>
<dbReference type="EMBL" id="JAHUZD010000150">
    <property type="protein sequence ID" value="KAI3402341.2"/>
    <property type="molecule type" value="Genomic_DNA"/>
</dbReference>
<feature type="transmembrane region" description="Helical" evidence="1">
    <location>
        <begin position="87"/>
        <end position="109"/>
    </location>
</feature>
<keyword evidence="1" id="KW-0812">Transmembrane</keyword>
<comment type="caution">
    <text evidence="2">The sequence shown here is derived from an EMBL/GenBank/DDBJ whole genome shotgun (WGS) entry which is preliminary data.</text>
</comment>
<evidence type="ECO:0000313" key="2">
    <source>
        <dbReference type="EMBL" id="KAI3402341.2"/>
    </source>
</evidence>
<keyword evidence="3" id="KW-1185">Reference proteome</keyword>
<dbReference type="GO" id="GO:0005811">
    <property type="term" value="C:lipid droplet"/>
    <property type="evidence" value="ECO:0007669"/>
    <property type="project" value="TreeGrafter"/>
</dbReference>
<dbReference type="Proteomes" id="UP001202479">
    <property type="component" value="Unassembled WGS sequence"/>
</dbReference>
<dbReference type="InterPro" id="IPR052786">
    <property type="entry name" value="Spore_wall_assembly"/>
</dbReference>
<dbReference type="GO" id="GO:0005628">
    <property type="term" value="C:prospore membrane"/>
    <property type="evidence" value="ECO:0007669"/>
    <property type="project" value="TreeGrafter"/>
</dbReference>
<dbReference type="PANTHER" id="PTHR34292">
    <property type="entry name" value="OUTER SPORE WALL PROTEIN LDS1"/>
    <property type="match status" value="1"/>
</dbReference>
<organism evidence="2 3">
    <name type="scientific">Candida oxycetoniae</name>
    <dbReference type="NCBI Taxonomy" id="497107"/>
    <lineage>
        <taxon>Eukaryota</taxon>
        <taxon>Fungi</taxon>
        <taxon>Dikarya</taxon>
        <taxon>Ascomycota</taxon>
        <taxon>Saccharomycotina</taxon>
        <taxon>Pichiomycetes</taxon>
        <taxon>Debaryomycetaceae</taxon>
        <taxon>Candida/Lodderomyces clade</taxon>
        <taxon>Candida</taxon>
    </lineage>
</organism>
<dbReference type="GO" id="GO:0005619">
    <property type="term" value="C:ascospore wall"/>
    <property type="evidence" value="ECO:0007669"/>
    <property type="project" value="TreeGrafter"/>
</dbReference>
<protein>
    <recommendedName>
        <fullName evidence="4">Outer spore wall protein RRT8</fullName>
    </recommendedName>
</protein>
<accession>A0AAI9ST15</accession>
<dbReference type="GeneID" id="73382524"/>
<evidence type="ECO:0000256" key="1">
    <source>
        <dbReference type="SAM" id="Phobius"/>
    </source>
</evidence>